<dbReference type="SUPFAM" id="SSF53448">
    <property type="entry name" value="Nucleotide-diphospho-sugar transferases"/>
    <property type="match status" value="1"/>
</dbReference>
<dbReference type="PANTHER" id="PTHR22916:SF3">
    <property type="entry name" value="UDP-GLCNAC:BETAGAL BETA-1,3-N-ACETYLGLUCOSAMINYLTRANSFERASE-LIKE PROTEIN 1"/>
    <property type="match status" value="1"/>
</dbReference>
<evidence type="ECO:0000313" key="2">
    <source>
        <dbReference type="EMBL" id="MCP2266107.1"/>
    </source>
</evidence>
<dbReference type="Proteomes" id="UP001139493">
    <property type="component" value="Unassembled WGS sequence"/>
</dbReference>
<organism evidence="2 3">
    <name type="scientific">Promicromonospora thailandica</name>
    <dbReference type="NCBI Taxonomy" id="765201"/>
    <lineage>
        <taxon>Bacteria</taxon>
        <taxon>Bacillati</taxon>
        <taxon>Actinomycetota</taxon>
        <taxon>Actinomycetes</taxon>
        <taxon>Micrococcales</taxon>
        <taxon>Promicromonosporaceae</taxon>
        <taxon>Promicromonospora</taxon>
    </lineage>
</organism>
<dbReference type="InterPro" id="IPR029044">
    <property type="entry name" value="Nucleotide-diphossugar_trans"/>
</dbReference>
<dbReference type="EMBL" id="JAMTCS010000011">
    <property type="protein sequence ID" value="MCP2266107.1"/>
    <property type="molecule type" value="Genomic_DNA"/>
</dbReference>
<comment type="caution">
    <text evidence="2">The sequence shown here is derived from an EMBL/GenBank/DDBJ whole genome shotgun (WGS) entry which is preliminary data.</text>
</comment>
<evidence type="ECO:0000259" key="1">
    <source>
        <dbReference type="Pfam" id="PF00535"/>
    </source>
</evidence>
<dbReference type="RefSeq" id="WP_253837650.1">
    <property type="nucleotide sequence ID" value="NZ_JAMTCS010000011.1"/>
</dbReference>
<reference evidence="2" key="1">
    <citation type="submission" date="2022-06" db="EMBL/GenBank/DDBJ databases">
        <title>Genomic Encyclopedia of Archaeal and Bacterial Type Strains, Phase II (KMG-II): from individual species to whole genera.</title>
        <authorList>
            <person name="Goeker M."/>
        </authorList>
    </citation>
    <scope>NUCLEOTIDE SEQUENCE</scope>
    <source>
        <strain evidence="2">DSM 26652</strain>
    </source>
</reference>
<dbReference type="AlphaFoldDB" id="A0A9X2G2Y2"/>
<dbReference type="Pfam" id="PF00535">
    <property type="entry name" value="Glycos_transf_2"/>
    <property type="match status" value="1"/>
</dbReference>
<name>A0A9X2G2Y2_9MICO</name>
<keyword evidence="3" id="KW-1185">Reference proteome</keyword>
<feature type="domain" description="Glycosyltransferase 2-like" evidence="1">
    <location>
        <begin position="10"/>
        <end position="128"/>
    </location>
</feature>
<dbReference type="CDD" id="cd00761">
    <property type="entry name" value="Glyco_tranf_GTA_type"/>
    <property type="match status" value="1"/>
</dbReference>
<accession>A0A9X2G2Y2</accession>
<dbReference type="GO" id="GO:0016758">
    <property type="term" value="F:hexosyltransferase activity"/>
    <property type="evidence" value="ECO:0007669"/>
    <property type="project" value="UniProtKB-ARBA"/>
</dbReference>
<protein>
    <submittedName>
        <fullName evidence="2">Glycosyltransferase involved in cell wall bisynthesis</fullName>
    </submittedName>
</protein>
<gene>
    <name evidence="2" type="ORF">APR03_003472</name>
</gene>
<dbReference type="Gene3D" id="3.90.550.10">
    <property type="entry name" value="Spore Coat Polysaccharide Biosynthesis Protein SpsA, Chain A"/>
    <property type="match status" value="1"/>
</dbReference>
<dbReference type="InterPro" id="IPR001173">
    <property type="entry name" value="Glyco_trans_2-like"/>
</dbReference>
<sequence>MSITTRPRVSVIVPGKDAGEYIGDLMTSLTKQVDDPREMEIVVISDGSTDDTAAIARTFSDRLPNLEVVENKTPVGAASARNQGIAATSAPYVVFADADDWMAPRRLTHLVDAMDALKVDFIRTDHTAVRARRRDVTWAPQARRGVVLDPRDSILPVNYSTMVDYPYSWAGIFDRSISEDGLLTFPEGLHTAEDRPWIWDLFLRGRAYATIDAPTLCYRRTVTTSLTATFDRRQLDILPALRQTFDIVEADRDAELFLPKLTRTALALIAHHMSRRGNMTHDVRRDLKRGSRDLFASLRQDVLAQEASQMSRKRERLLHGLLPADLPRDKTLKAQQEVQA</sequence>
<proteinExistence type="predicted"/>
<dbReference type="PANTHER" id="PTHR22916">
    <property type="entry name" value="GLYCOSYLTRANSFERASE"/>
    <property type="match status" value="1"/>
</dbReference>
<evidence type="ECO:0000313" key="3">
    <source>
        <dbReference type="Proteomes" id="UP001139493"/>
    </source>
</evidence>